<dbReference type="PANTHER" id="PTHR23324">
    <property type="entry name" value="SEC14 RELATED PROTEIN"/>
    <property type="match status" value="1"/>
</dbReference>
<dbReference type="InterPro" id="IPR001251">
    <property type="entry name" value="CRAL-TRIO_dom"/>
</dbReference>
<dbReference type="GO" id="GO:0005737">
    <property type="term" value="C:cytoplasm"/>
    <property type="evidence" value="ECO:0007669"/>
    <property type="project" value="TreeGrafter"/>
</dbReference>
<dbReference type="AlphaFoldDB" id="A0A8J2Q1N7"/>
<dbReference type="OrthoDB" id="6416797at2759"/>
<feature type="domain" description="CRAL-TRIO" evidence="1">
    <location>
        <begin position="70"/>
        <end position="264"/>
    </location>
</feature>
<dbReference type="CDD" id="cd00170">
    <property type="entry name" value="SEC14"/>
    <property type="match status" value="1"/>
</dbReference>
<gene>
    <name evidence="2" type="ORF">AFUS01_LOCUS46153</name>
</gene>
<sequence>MSEISDTVLTKEQIEIQEVREKISDVISSNKKFDDDLYLLQWLKVQKFNPGKAEDMIRKSLKWRQEQNIHSEVAQEFPPEFLKEFPIPFTSTKDGNPVVYIHAGKMDFKKGITDCGRTRWIQFWGMLFAQMEDKMIAFNKARNTNTVQLTSEHTTGIIVLIDILDFSTLQLLNLDVLRCSVEIVGNLAKYFPAVAGTAVFYNMNPVFKTLFSAIKPLLSGPCLTLEVFGSDEKLWRKRVLEIIDLEALNDLENHWNRVEMKQGL</sequence>
<evidence type="ECO:0000313" key="2">
    <source>
        <dbReference type="EMBL" id="CAG7836967.1"/>
    </source>
</evidence>
<dbReference type="InterPro" id="IPR051064">
    <property type="entry name" value="SEC14/CRAL-TRIO_domain"/>
</dbReference>
<proteinExistence type="predicted"/>
<dbReference type="Pfam" id="PF00650">
    <property type="entry name" value="CRAL_TRIO"/>
    <property type="match status" value="1"/>
</dbReference>
<dbReference type="PANTHER" id="PTHR23324:SF83">
    <property type="entry name" value="SEC14-LIKE PROTEIN 2"/>
    <property type="match status" value="1"/>
</dbReference>
<dbReference type="EMBL" id="CAJVCH010571224">
    <property type="protein sequence ID" value="CAG7836967.1"/>
    <property type="molecule type" value="Genomic_DNA"/>
</dbReference>
<evidence type="ECO:0000259" key="1">
    <source>
        <dbReference type="PROSITE" id="PS50191"/>
    </source>
</evidence>
<comment type="caution">
    <text evidence="2">The sequence shown here is derived from an EMBL/GenBank/DDBJ whole genome shotgun (WGS) entry which is preliminary data.</text>
</comment>
<dbReference type="PROSITE" id="PS50191">
    <property type="entry name" value="CRAL_TRIO"/>
    <property type="match status" value="1"/>
</dbReference>
<accession>A0A8J2Q1N7</accession>
<name>A0A8J2Q1N7_9HEXA</name>
<organism evidence="2 3">
    <name type="scientific">Allacma fusca</name>
    <dbReference type="NCBI Taxonomy" id="39272"/>
    <lineage>
        <taxon>Eukaryota</taxon>
        <taxon>Metazoa</taxon>
        <taxon>Ecdysozoa</taxon>
        <taxon>Arthropoda</taxon>
        <taxon>Hexapoda</taxon>
        <taxon>Collembola</taxon>
        <taxon>Symphypleona</taxon>
        <taxon>Sminthuridae</taxon>
        <taxon>Allacma</taxon>
    </lineage>
</organism>
<evidence type="ECO:0000313" key="3">
    <source>
        <dbReference type="Proteomes" id="UP000708208"/>
    </source>
</evidence>
<keyword evidence="3" id="KW-1185">Reference proteome</keyword>
<reference evidence="2" key="1">
    <citation type="submission" date="2021-06" db="EMBL/GenBank/DDBJ databases">
        <authorList>
            <person name="Hodson N. C."/>
            <person name="Mongue J. A."/>
            <person name="Jaron S. K."/>
        </authorList>
    </citation>
    <scope>NUCLEOTIDE SEQUENCE</scope>
</reference>
<dbReference type="Proteomes" id="UP000708208">
    <property type="component" value="Unassembled WGS sequence"/>
</dbReference>
<protein>
    <recommendedName>
        <fullName evidence="1">CRAL-TRIO domain-containing protein</fullName>
    </recommendedName>
</protein>